<dbReference type="eggNOG" id="COG0497">
    <property type="taxonomic scope" value="Bacteria"/>
</dbReference>
<dbReference type="OrthoDB" id="3400278at2"/>
<keyword evidence="3" id="KW-1185">Reference proteome</keyword>
<dbReference type="InterPro" id="IPR036525">
    <property type="entry name" value="Tubulin/FtsZ_GTPase_sf"/>
</dbReference>
<accession>A0A081P1S8</accession>
<reference evidence="2 3" key="1">
    <citation type="submission" date="2014-06" db="EMBL/GenBank/DDBJ databases">
        <title>Draft genome sequence of Paenibacillus sp. MSt1.</title>
        <authorList>
            <person name="Aw Y.K."/>
            <person name="Ong K.S."/>
            <person name="Gan H.M."/>
            <person name="Lee S.M."/>
        </authorList>
    </citation>
    <scope>NUCLEOTIDE SEQUENCE [LARGE SCALE GENOMIC DNA]</scope>
    <source>
        <strain evidence="2 3">MSt1</strain>
    </source>
</reference>
<evidence type="ECO:0000256" key="1">
    <source>
        <dbReference type="SAM" id="Coils"/>
    </source>
</evidence>
<comment type="caution">
    <text evidence="2">The sequence shown here is derived from an EMBL/GenBank/DDBJ whole genome shotgun (WGS) entry which is preliminary data.</text>
</comment>
<proteinExistence type="predicted"/>
<organism evidence="2 3">
    <name type="scientific">Paenibacillus tyrfis</name>
    <dbReference type="NCBI Taxonomy" id="1501230"/>
    <lineage>
        <taxon>Bacteria</taxon>
        <taxon>Bacillati</taxon>
        <taxon>Bacillota</taxon>
        <taxon>Bacilli</taxon>
        <taxon>Bacillales</taxon>
        <taxon>Paenibacillaceae</taxon>
        <taxon>Paenibacillus</taxon>
    </lineage>
</organism>
<dbReference type="Pfam" id="PF13809">
    <property type="entry name" value="Tubulin_2"/>
    <property type="match status" value="1"/>
</dbReference>
<sequence length="1129" mass="129433">MKAVVREHIQQLDVSLGGGIVSEKIRVDTIDNPMLVIGLGGTGIDALLRLKYQVNRRFKLPEDPFTKKKREKPDNIEFLAFETNEHDRNKRYKGIGLDPMTEFVLLSNAEIGSVLQNRSILEPYMKEWLSPELTITDGINGASGVRQAGRLLLFTKIVQVVQTIERKIKTLSVGTNKKLMVFLLTGISGGTGSGCFLDIAYIVRGILERDYGSAGVDKVGILGYLFTPDVNLANKALTEHSREYIKKNGYAALKELDYWMNVDERGDRFKQQYANILTVNSPMPPFNLAHLISATNLEGKQLENAYDYCMNVTAENITNFMASEQKQSGEEFAIHDYISNIRTNINQMPKTYAANYQYNILGASSAVLPIEEMTTFLAYKVFQRMSTMFEAGPSQEDVEKLAHKLGFDPDSIHREFDKNVPEPLPGYQNSERLSYNNVVKQQIVHIDTELEQSYLSRAREEYIKARKQMPGQIREVFAEQMGKMFRHPEQGPFYVSRIILQDKGFCLLKLISSYIESLKESVYRIPRDIEAAGDTAMQKLTEAKSAFISKDKKKDAYIEAKIQEYLLHADRERMEQMIEFYEDLYTLINNDNSRIYQVFTEILNELNKVFQKNGDILTKGQEEVDHKGNRTYYWNIVSVPDMAKLIGDVTDEKNVTELIRDFTQELLEKSNQWIKEQEVDVVSSISEFLTEQFSDLITKSMEDFLTIKYGHEDSLEKLVEQKIAGRLYEEAKPVFHLTNSSGHFNFPSWGFVSVPVKAPNIFKGIRNFQDNAIANSRFTIKESEVKNRVFWLNTQNGIPLFLYTPLKVYEESYERSILEPEGVGRHLVQTEKTNWTYLPSPIPEKSWGDTYENARVKHYNADVRSMFDQSLALRIIREKSADQGTTGRYECVFTKPFDLEQKLASYPMQLDATKPNLGEIKRCVADLKALVVGGLEQDGLKDIFGSVNEEMAKENLIRSPELLRRVREELGKYRRIEAKIAELEQVLAAHQDEEKFIQQFIEAMYTGAIVKKGALYVYDHDAEEDPWEPFVNLMQAGKFPEYEIYRKIRALDAKRLGLLQRKSSKLSQQLTAQEDISGLLTKLQDMAGAYQDAKSALDYDRGEYVDGEDMYQFYKQIASKVSDILRSLK</sequence>
<evidence type="ECO:0000313" key="2">
    <source>
        <dbReference type="EMBL" id="KEQ24651.1"/>
    </source>
</evidence>
<name>A0A081P1S8_9BACL</name>
<evidence type="ECO:0000313" key="3">
    <source>
        <dbReference type="Proteomes" id="UP000028123"/>
    </source>
</evidence>
<dbReference type="InterPro" id="IPR025904">
    <property type="entry name" value="Tubulin-like"/>
</dbReference>
<dbReference type="RefSeq" id="WP_036685001.1">
    <property type="nucleotide sequence ID" value="NZ_JNVM01000015.1"/>
</dbReference>
<dbReference type="SUPFAM" id="SSF52490">
    <property type="entry name" value="Tubulin nucleotide-binding domain-like"/>
    <property type="match status" value="1"/>
</dbReference>
<evidence type="ECO:0008006" key="4">
    <source>
        <dbReference type="Google" id="ProtNLM"/>
    </source>
</evidence>
<feature type="coiled-coil region" evidence="1">
    <location>
        <begin position="966"/>
        <end position="993"/>
    </location>
</feature>
<dbReference type="Gene3D" id="3.40.50.1440">
    <property type="entry name" value="Tubulin/FtsZ, GTPase domain"/>
    <property type="match status" value="1"/>
</dbReference>
<gene>
    <name evidence="2" type="ORF">ET33_07885</name>
</gene>
<dbReference type="EMBL" id="JNVM01000015">
    <property type="protein sequence ID" value="KEQ24651.1"/>
    <property type="molecule type" value="Genomic_DNA"/>
</dbReference>
<dbReference type="AlphaFoldDB" id="A0A081P1S8"/>
<keyword evidence="1" id="KW-0175">Coiled coil</keyword>
<dbReference type="Proteomes" id="UP000028123">
    <property type="component" value="Unassembled WGS sequence"/>
</dbReference>
<protein>
    <recommendedName>
        <fullName evidence="4">Tubulin-like protein</fullName>
    </recommendedName>
</protein>